<keyword evidence="4" id="KW-1185">Reference proteome</keyword>
<proteinExistence type="predicted"/>
<dbReference type="EMBL" id="CP025084">
    <property type="protein sequence ID" value="AUH03442.1"/>
    <property type="molecule type" value="Genomic_DNA"/>
</dbReference>
<dbReference type="KEGG" id="sera:Ser39006_004425"/>
<dbReference type="EMBL" id="CP025085">
    <property type="protein sequence ID" value="AUG99126.1"/>
    <property type="molecule type" value="Genomic_DNA"/>
</dbReference>
<reference evidence="2 5" key="3">
    <citation type="submission" date="2017-11" db="EMBL/GenBank/DDBJ databases">
        <title>Complete genome sequence of Serratia sp. ATCC 39006 LacA.</title>
        <authorList>
            <person name="Hampton H.G."/>
            <person name="Jackson S.A."/>
            <person name="Jauregui R."/>
            <person name="Poulter G.T.M."/>
            <person name="Salmond G.P.C."/>
            <person name="Fineran P.C."/>
        </authorList>
    </citation>
    <scope>NUCLEOTIDE SEQUENCE [LARGE SCALE GENOMIC DNA]</scope>
    <source>
        <strain evidence="2 5">ATCC 39006</strain>
    </source>
</reference>
<evidence type="ECO:0000313" key="4">
    <source>
        <dbReference type="Proteomes" id="UP000017700"/>
    </source>
</evidence>
<evidence type="ECO:0000313" key="5">
    <source>
        <dbReference type="Proteomes" id="UP000233778"/>
    </source>
</evidence>
<dbReference type="STRING" id="104623.Ser39006_00127"/>
<protein>
    <submittedName>
        <fullName evidence="3">Uncharacterized protein</fullName>
    </submittedName>
</protein>
<dbReference type="Proteomes" id="UP000017700">
    <property type="component" value="Chromosome"/>
</dbReference>
<sequence>MTQWLKLLVSGADVPIGCGVTFIRWHGKSDAGADDAGRRVADALRHSSAQPARSHAQTQIIETNKAKVAR</sequence>
<evidence type="ECO:0000313" key="2">
    <source>
        <dbReference type="EMBL" id="AUG99126.1"/>
    </source>
</evidence>
<evidence type="ECO:0000256" key="1">
    <source>
        <dbReference type="SAM" id="MobiDB-lite"/>
    </source>
</evidence>
<reference evidence="3" key="2">
    <citation type="submission" date="2013-09" db="EMBL/GenBank/DDBJ databases">
        <authorList>
            <person name="Wang G."/>
            <person name="Yang Y."/>
            <person name="Su Y."/>
        </authorList>
    </citation>
    <scope>NUCLEOTIDE SEQUENCE</scope>
    <source>
        <strain evidence="3">ATCC 39006</strain>
    </source>
</reference>
<reference evidence="3" key="4">
    <citation type="submission" date="2017-11" db="EMBL/GenBank/DDBJ databases">
        <title>Complete genome sequence of Serratia sp. ATCC 39006.</title>
        <authorList>
            <person name="Hampton H.G."/>
            <person name="Jackson S.A."/>
            <person name="Jauregui R."/>
            <person name="Poulter G.T.M."/>
            <person name="Salmond G.P.C."/>
            <person name="Fineran P.C."/>
        </authorList>
    </citation>
    <scope>NUCLEOTIDE SEQUENCE</scope>
    <source>
        <strain evidence="3">ATCC 39006</strain>
    </source>
</reference>
<gene>
    <name evidence="2" type="ORF">CWC46_04425</name>
    <name evidence="3" type="ORF">Ser39006_004425</name>
</gene>
<evidence type="ECO:0000313" key="3">
    <source>
        <dbReference type="EMBL" id="AUH03442.1"/>
    </source>
</evidence>
<dbReference type="AlphaFoldDB" id="A0A2I5T3I3"/>
<name>A0A2I5T3I3_SERS3</name>
<organism evidence="3 4">
    <name type="scientific">Serratia sp. (strain ATCC 39006)</name>
    <name type="common">Prodigiosinella confusarubida</name>
    <dbReference type="NCBI Taxonomy" id="104623"/>
    <lineage>
        <taxon>Bacteria</taxon>
        <taxon>Pseudomonadati</taxon>
        <taxon>Pseudomonadota</taxon>
        <taxon>Gammaproteobacteria</taxon>
        <taxon>Enterobacterales</taxon>
        <taxon>Pectobacteriaceae</taxon>
        <taxon>Prodigiosinella</taxon>
    </lineage>
</organism>
<feature type="region of interest" description="Disordered" evidence="1">
    <location>
        <begin position="42"/>
        <end position="70"/>
    </location>
</feature>
<dbReference type="Proteomes" id="UP000233778">
    <property type="component" value="Chromosome"/>
</dbReference>
<accession>A0A2I5T3I3</accession>
<dbReference type="KEGG" id="serq:CWC46_04425"/>
<reference evidence="3 4" key="1">
    <citation type="journal article" date="2013" name="Genome Announc.">
        <title>Draft genome sequence of Serratia sp. strain ATCC 39006, a model bacterium for analysis of the biosynthesis and regulation of prodigiosin, a carbapenem, and gas vesicles.</title>
        <authorList>
            <person name="Fineran P.C."/>
            <person name="Iglesias Cans M.C."/>
            <person name="Ramsay J.P."/>
            <person name="Wilf N.M."/>
            <person name="Cossyleon D."/>
            <person name="McNeil M.B."/>
            <person name="Williamson N.R."/>
            <person name="Monson R.E."/>
            <person name="Becher S.A."/>
            <person name="Stanton J.A."/>
            <person name="Brugger K."/>
            <person name="Brown S.D."/>
            <person name="Salmond G.P."/>
        </authorList>
    </citation>
    <scope>NUCLEOTIDE SEQUENCE [LARGE SCALE GENOMIC DNA]</scope>
    <source>
        <strain evidence="3">ATCC 39006</strain>
        <strain evidence="4">ATCC 39006 / SC 11482</strain>
    </source>
</reference>
<feature type="compositionally biased region" description="Polar residues" evidence="1">
    <location>
        <begin position="47"/>
        <end position="62"/>
    </location>
</feature>